<organism evidence="2 3">
    <name type="scientific">Datura stramonium</name>
    <name type="common">Jimsonweed</name>
    <name type="synonym">Common thornapple</name>
    <dbReference type="NCBI Taxonomy" id="4076"/>
    <lineage>
        <taxon>Eukaryota</taxon>
        <taxon>Viridiplantae</taxon>
        <taxon>Streptophyta</taxon>
        <taxon>Embryophyta</taxon>
        <taxon>Tracheophyta</taxon>
        <taxon>Spermatophyta</taxon>
        <taxon>Magnoliopsida</taxon>
        <taxon>eudicotyledons</taxon>
        <taxon>Gunneridae</taxon>
        <taxon>Pentapetalae</taxon>
        <taxon>asterids</taxon>
        <taxon>lamiids</taxon>
        <taxon>Solanales</taxon>
        <taxon>Solanaceae</taxon>
        <taxon>Solanoideae</taxon>
        <taxon>Datureae</taxon>
        <taxon>Datura</taxon>
    </lineage>
</organism>
<reference evidence="2 3" key="1">
    <citation type="journal article" date="2021" name="BMC Genomics">
        <title>Datura genome reveals duplications of psychoactive alkaloid biosynthetic genes and high mutation rate following tissue culture.</title>
        <authorList>
            <person name="Rajewski A."/>
            <person name="Carter-House D."/>
            <person name="Stajich J."/>
            <person name="Litt A."/>
        </authorList>
    </citation>
    <scope>NUCLEOTIDE SEQUENCE [LARGE SCALE GENOMIC DNA]</scope>
    <source>
        <strain evidence="2">AR-01</strain>
    </source>
</reference>
<evidence type="ECO:0000313" key="2">
    <source>
        <dbReference type="EMBL" id="MCE3049811.1"/>
    </source>
</evidence>
<gene>
    <name evidence="2" type="ORF">HAX54_045838</name>
</gene>
<feature type="region of interest" description="Disordered" evidence="1">
    <location>
        <begin position="349"/>
        <end position="369"/>
    </location>
</feature>
<comment type="caution">
    <text evidence="2">The sequence shown here is derived from an EMBL/GenBank/DDBJ whole genome shotgun (WGS) entry which is preliminary data.</text>
</comment>
<keyword evidence="3" id="KW-1185">Reference proteome</keyword>
<name>A0ABS8WIQ0_DATST</name>
<evidence type="ECO:0000256" key="1">
    <source>
        <dbReference type="SAM" id="MobiDB-lite"/>
    </source>
</evidence>
<feature type="compositionally biased region" description="Polar residues" evidence="1">
    <location>
        <begin position="206"/>
        <end position="215"/>
    </location>
</feature>
<feature type="compositionally biased region" description="Basic and acidic residues" evidence="1">
    <location>
        <begin position="272"/>
        <end position="289"/>
    </location>
</feature>
<protein>
    <submittedName>
        <fullName evidence="2">Uncharacterized protein</fullName>
    </submittedName>
</protein>
<dbReference type="Proteomes" id="UP000823775">
    <property type="component" value="Unassembled WGS sequence"/>
</dbReference>
<feature type="region of interest" description="Disordered" evidence="1">
    <location>
        <begin position="272"/>
        <end position="305"/>
    </location>
</feature>
<sequence>MKVNLYCFFPFLFEPIRRKEVAPPTYEYGDPELSNKVTRSGLKPQKGDKIHRLGGNKEQRWNEISNQVRLDSDREKALSSTYFHLKALKERQSKFSQFRSRFRILNRNSQDNNLFLLLGTEFERDAAAKGPESNRASKSVFCSAYGFIPRVRRKSKTEDQSPPYPTLPRTRKSPNPKRLVLGSEGTSSQNPSHEGDDLTLPLNLKETPSPTTQDNDGVIKPNGDGASETGAVDVDPAVNGEEIIKGFMTALATRASGSGKKAPLAEKEVFDTFEEKDLPINESGEKSPQEEPPVTNPPKWDGTPTPSVPAAVAFPAYEDNEFPPNLRHRLSRVLVLDGEAQSTQLVEMDTENPPQVNNDSCSKGSRLGSSKGRIDKWGTWCNVGAIE</sequence>
<dbReference type="EMBL" id="JACEIK010007160">
    <property type="protein sequence ID" value="MCE3049811.1"/>
    <property type="molecule type" value="Genomic_DNA"/>
</dbReference>
<evidence type="ECO:0000313" key="3">
    <source>
        <dbReference type="Proteomes" id="UP000823775"/>
    </source>
</evidence>
<accession>A0ABS8WIQ0</accession>
<feature type="compositionally biased region" description="Low complexity" evidence="1">
    <location>
        <begin position="360"/>
        <end position="369"/>
    </location>
</feature>
<feature type="region of interest" description="Disordered" evidence="1">
    <location>
        <begin position="152"/>
        <end position="232"/>
    </location>
</feature>
<proteinExistence type="predicted"/>